<dbReference type="AlphaFoldDB" id="A0A427XRW1"/>
<proteinExistence type="inferred from homology"/>
<feature type="domain" description="PCI" evidence="4">
    <location>
        <begin position="278"/>
        <end position="458"/>
    </location>
</feature>
<dbReference type="GO" id="GO:0030234">
    <property type="term" value="F:enzyme regulator activity"/>
    <property type="evidence" value="ECO:0007669"/>
    <property type="project" value="InterPro"/>
</dbReference>
<accession>A0A427XRW1</accession>
<dbReference type="PROSITE" id="PS50250">
    <property type="entry name" value="PCI"/>
    <property type="match status" value="1"/>
</dbReference>
<feature type="region of interest" description="Disordered" evidence="3">
    <location>
        <begin position="496"/>
        <end position="527"/>
    </location>
</feature>
<evidence type="ECO:0000313" key="5">
    <source>
        <dbReference type="EMBL" id="RSH81574.1"/>
    </source>
</evidence>
<dbReference type="InterPro" id="IPR036390">
    <property type="entry name" value="WH_DNA-bd_sf"/>
</dbReference>
<dbReference type="GO" id="GO:0006511">
    <property type="term" value="P:ubiquitin-dependent protein catabolic process"/>
    <property type="evidence" value="ECO:0007669"/>
    <property type="project" value="TreeGrafter"/>
</dbReference>
<evidence type="ECO:0000256" key="1">
    <source>
        <dbReference type="ARBA" id="ARBA00007912"/>
    </source>
</evidence>
<feature type="region of interest" description="Disordered" evidence="3">
    <location>
        <begin position="1"/>
        <end position="33"/>
    </location>
</feature>
<feature type="region of interest" description="Disordered" evidence="3">
    <location>
        <begin position="110"/>
        <end position="147"/>
    </location>
</feature>
<dbReference type="Gene3D" id="1.25.40.570">
    <property type="match status" value="1"/>
</dbReference>
<gene>
    <name evidence="5" type="primary">RPN3</name>
    <name evidence="5" type="ORF">EHS25_006196</name>
</gene>
<dbReference type="GO" id="GO:0042176">
    <property type="term" value="P:regulation of protein catabolic process"/>
    <property type="evidence" value="ECO:0007669"/>
    <property type="project" value="InterPro"/>
</dbReference>
<dbReference type="EMBL" id="RSCD01000029">
    <property type="protein sequence ID" value="RSH81574.1"/>
    <property type="molecule type" value="Genomic_DNA"/>
</dbReference>
<protein>
    <submittedName>
        <fullName evidence="5">26S proteasome non-ATPase regulatory subunit</fullName>
    </submittedName>
</protein>
<name>A0A427XRW1_9TREE</name>
<organism evidence="5 6">
    <name type="scientific">Saitozyma podzolica</name>
    <dbReference type="NCBI Taxonomy" id="1890683"/>
    <lineage>
        <taxon>Eukaryota</taxon>
        <taxon>Fungi</taxon>
        <taxon>Dikarya</taxon>
        <taxon>Basidiomycota</taxon>
        <taxon>Agaricomycotina</taxon>
        <taxon>Tremellomycetes</taxon>
        <taxon>Tremellales</taxon>
        <taxon>Trimorphomycetaceae</taxon>
        <taxon>Saitozyma</taxon>
    </lineage>
</organism>
<dbReference type="STRING" id="1890683.A0A427XRW1"/>
<dbReference type="Pfam" id="PF08375">
    <property type="entry name" value="Rpn3_C"/>
    <property type="match status" value="1"/>
</dbReference>
<dbReference type="InterPro" id="IPR050756">
    <property type="entry name" value="CSN3"/>
</dbReference>
<evidence type="ECO:0000313" key="6">
    <source>
        <dbReference type="Proteomes" id="UP000279259"/>
    </source>
</evidence>
<dbReference type="PANTHER" id="PTHR10758:SF2">
    <property type="entry name" value="26S PROTEASOME NON-ATPASE REGULATORY SUBUNIT 3"/>
    <property type="match status" value="1"/>
</dbReference>
<comment type="caution">
    <text evidence="5">The sequence shown here is derived from an EMBL/GenBank/DDBJ whole genome shotgun (WGS) entry which is preliminary data.</text>
</comment>
<keyword evidence="2 5" id="KW-0647">Proteasome</keyword>
<evidence type="ECO:0000259" key="4">
    <source>
        <dbReference type="PROSITE" id="PS50250"/>
    </source>
</evidence>
<dbReference type="PANTHER" id="PTHR10758">
    <property type="entry name" value="26S PROTEASOME NON-ATPASE REGULATORY SUBUNIT 3/COP9 SIGNALOSOME COMPLEX SUBUNIT 3"/>
    <property type="match status" value="1"/>
</dbReference>
<dbReference type="InterPro" id="IPR013586">
    <property type="entry name" value="PSMD3_C"/>
</dbReference>
<dbReference type="SMART" id="SM00753">
    <property type="entry name" value="PAM"/>
    <property type="match status" value="1"/>
</dbReference>
<keyword evidence="6" id="KW-1185">Reference proteome</keyword>
<evidence type="ECO:0000256" key="3">
    <source>
        <dbReference type="SAM" id="MobiDB-lite"/>
    </source>
</evidence>
<dbReference type="Pfam" id="PF25573">
    <property type="entry name" value="TPR_PSMD3_N"/>
    <property type="match status" value="1"/>
</dbReference>
<dbReference type="Pfam" id="PF01399">
    <property type="entry name" value="PCI"/>
    <property type="match status" value="1"/>
</dbReference>
<dbReference type="SUPFAM" id="SSF46785">
    <property type="entry name" value="Winged helix' DNA-binding domain"/>
    <property type="match status" value="1"/>
</dbReference>
<dbReference type="SMART" id="SM00088">
    <property type="entry name" value="PINT"/>
    <property type="match status" value="1"/>
</dbReference>
<sequence length="527" mass="58956">MSNAPEKEVTPAVADGSEKKADGQEEKASAPEDVQLSVEEEILLNLTLIGRAVTTIEPRFTIRVLRQLTTLRKRLTKSALKSTLDQAFPKGSKTGQSLIANTIFDGLPTSPAGSGGMEVDSAPAEEPNGTATPAPSGKKYSPPVDSSTQDLLPECVVYLRLLLILANLDAGRVEQAGAFAMETAEIMSKANRRTMDQLAGKVWFYLARAYELQGKLAELQPRLLATRQTAHLRKDETLECTVMNLLLRSYLAQHQYDQADKLIARSVFPSGANQAQTVRWLFYAGRLRAVQLNYAESRDYLQTAIRRAPKDEVAPGFVQIIHKYYIIVVLLTGVIPDRAMFRKPVLKQALVPYFQIVQAVRVGDVTAFQKAFTTHEQTFLADSTHFLILRLRHFVIKTALRTITLAYSRISLRDVALKLHLDSEEDTEYIVAKAIKDGVIDATIDHAGGFMQSKVARDVYETDEPQKEFNLRVDFCTQVYKESVRAMRYPPNAHRKELDSAADARERDREIAQLIQENDAEDDMDEL</sequence>
<reference evidence="5 6" key="1">
    <citation type="submission" date="2018-11" db="EMBL/GenBank/DDBJ databases">
        <title>Genome sequence of Saitozyma podzolica DSM 27192.</title>
        <authorList>
            <person name="Aliyu H."/>
            <person name="Gorte O."/>
            <person name="Ochsenreither K."/>
        </authorList>
    </citation>
    <scope>NUCLEOTIDE SEQUENCE [LARGE SCALE GENOMIC DNA]</scope>
    <source>
        <strain evidence="5 6">DSM 27192</strain>
    </source>
</reference>
<dbReference type="InterPro" id="IPR000717">
    <property type="entry name" value="PCI_dom"/>
</dbReference>
<dbReference type="OrthoDB" id="1713558at2759"/>
<comment type="similarity">
    <text evidence="1">Belongs to the proteasome subunit S3 family.</text>
</comment>
<feature type="compositionally biased region" description="Acidic residues" evidence="3">
    <location>
        <begin position="518"/>
        <end position="527"/>
    </location>
</feature>
<dbReference type="InterPro" id="IPR057985">
    <property type="entry name" value="TPR_PSMD3_N"/>
</dbReference>
<dbReference type="GO" id="GO:0008541">
    <property type="term" value="C:proteasome regulatory particle, lid subcomplex"/>
    <property type="evidence" value="ECO:0007669"/>
    <property type="project" value="TreeGrafter"/>
</dbReference>
<feature type="compositionally biased region" description="Basic and acidic residues" evidence="3">
    <location>
        <begin position="496"/>
        <end position="511"/>
    </location>
</feature>
<evidence type="ECO:0000256" key="2">
    <source>
        <dbReference type="ARBA" id="ARBA00022942"/>
    </source>
</evidence>
<feature type="compositionally biased region" description="Basic and acidic residues" evidence="3">
    <location>
        <begin position="16"/>
        <end position="30"/>
    </location>
</feature>
<dbReference type="Proteomes" id="UP000279259">
    <property type="component" value="Unassembled WGS sequence"/>
</dbReference>